<dbReference type="Gene3D" id="3.40.50.800">
    <property type="entry name" value="Anticodon-binding domain"/>
    <property type="match status" value="1"/>
</dbReference>
<dbReference type="InterPro" id="IPR012676">
    <property type="entry name" value="TGS-like"/>
</dbReference>
<dbReference type="EMBL" id="BNCO01000036">
    <property type="protein sequence ID" value="GIL59840.1"/>
    <property type="molecule type" value="Genomic_DNA"/>
</dbReference>
<feature type="domain" description="Aminoacyl-transfer RNA synthetases class-II family profile" evidence="13">
    <location>
        <begin position="369"/>
        <end position="634"/>
    </location>
</feature>
<dbReference type="EC" id="6.1.1.3" evidence="3"/>
<dbReference type="Gene3D" id="3.30.930.10">
    <property type="entry name" value="Bira Bifunctional Protein, Domain 2"/>
    <property type="match status" value="1"/>
</dbReference>
<dbReference type="GO" id="GO:0005739">
    <property type="term" value="C:mitochondrion"/>
    <property type="evidence" value="ECO:0007669"/>
    <property type="project" value="TreeGrafter"/>
</dbReference>
<dbReference type="CDD" id="cd00771">
    <property type="entry name" value="ThrRS_core"/>
    <property type="match status" value="1"/>
</dbReference>
<dbReference type="SUPFAM" id="SSF81271">
    <property type="entry name" value="TGS-like"/>
    <property type="match status" value="1"/>
</dbReference>
<dbReference type="Gene3D" id="3.10.20.30">
    <property type="match status" value="1"/>
</dbReference>
<dbReference type="FunFam" id="3.30.930.10:FF:000198">
    <property type="entry name" value="Threonine--tRNA ligase mitochondrial 1"/>
    <property type="match status" value="1"/>
</dbReference>
<dbReference type="PANTHER" id="PTHR11451">
    <property type="entry name" value="THREONINE-TRNA LIGASE"/>
    <property type="match status" value="1"/>
</dbReference>
<feature type="domain" description="TGS" evidence="14">
    <location>
        <begin position="103"/>
        <end position="165"/>
    </location>
</feature>
<keyword evidence="5" id="KW-0436">Ligase</keyword>
<evidence type="ECO:0000256" key="2">
    <source>
        <dbReference type="ARBA" id="ARBA00008226"/>
    </source>
</evidence>
<evidence type="ECO:0000313" key="16">
    <source>
        <dbReference type="Proteomes" id="UP000747399"/>
    </source>
</evidence>
<evidence type="ECO:0000256" key="7">
    <source>
        <dbReference type="ARBA" id="ARBA00022840"/>
    </source>
</evidence>
<dbReference type="HAMAP" id="MF_00184">
    <property type="entry name" value="Thr_tRNA_synth"/>
    <property type="match status" value="1"/>
</dbReference>
<dbReference type="NCBIfam" id="TIGR00418">
    <property type="entry name" value="thrS"/>
    <property type="match status" value="1"/>
</dbReference>
<keyword evidence="7" id="KW-0067">ATP-binding</keyword>
<dbReference type="Gene3D" id="3.30.980.10">
    <property type="entry name" value="Threonyl-trna Synthetase, Chain A, domain 2"/>
    <property type="match status" value="1"/>
</dbReference>
<keyword evidence="4" id="KW-0963">Cytoplasm</keyword>
<dbReference type="FunFam" id="3.30.930.10:FF:000213">
    <property type="entry name" value="Probable threonine--tRNA ligase, cytoplasmic"/>
    <property type="match status" value="1"/>
</dbReference>
<proteinExistence type="inferred from homology"/>
<dbReference type="InterPro" id="IPR004154">
    <property type="entry name" value="Anticodon-bd"/>
</dbReference>
<evidence type="ECO:0000259" key="14">
    <source>
        <dbReference type="PROSITE" id="PS51880"/>
    </source>
</evidence>
<dbReference type="SUPFAM" id="SSF52954">
    <property type="entry name" value="Class II aaRS ABD-related"/>
    <property type="match status" value="1"/>
</dbReference>
<name>A0A8J4F4J4_9CHLO</name>
<dbReference type="GO" id="GO:0005524">
    <property type="term" value="F:ATP binding"/>
    <property type="evidence" value="ECO:0007669"/>
    <property type="project" value="UniProtKB-KW"/>
</dbReference>
<feature type="region of interest" description="Disordered" evidence="12">
    <location>
        <begin position="731"/>
        <end position="758"/>
    </location>
</feature>
<dbReference type="SMART" id="SM00863">
    <property type="entry name" value="tRNA_SAD"/>
    <property type="match status" value="1"/>
</dbReference>
<evidence type="ECO:0000256" key="12">
    <source>
        <dbReference type="SAM" id="MobiDB-lite"/>
    </source>
</evidence>
<dbReference type="SUPFAM" id="SSF55186">
    <property type="entry name" value="ThrRS/AlaRS common domain"/>
    <property type="match status" value="1"/>
</dbReference>
<evidence type="ECO:0000256" key="10">
    <source>
        <dbReference type="ARBA" id="ARBA00031900"/>
    </source>
</evidence>
<keyword evidence="16" id="KW-1185">Reference proteome</keyword>
<dbReference type="Pfam" id="PF03129">
    <property type="entry name" value="HGTP_anticodon"/>
    <property type="match status" value="1"/>
</dbReference>
<evidence type="ECO:0000256" key="4">
    <source>
        <dbReference type="ARBA" id="ARBA00022490"/>
    </source>
</evidence>
<dbReference type="GO" id="GO:0004829">
    <property type="term" value="F:threonine-tRNA ligase activity"/>
    <property type="evidence" value="ECO:0007669"/>
    <property type="project" value="UniProtKB-EC"/>
</dbReference>
<dbReference type="InterPro" id="IPR006195">
    <property type="entry name" value="aa-tRNA-synth_II"/>
</dbReference>
<comment type="caution">
    <text evidence="15">The sequence shown here is derived from an EMBL/GenBank/DDBJ whole genome shotgun (WGS) entry which is preliminary data.</text>
</comment>
<gene>
    <name evidence="15" type="ORF">Vafri_14553</name>
</gene>
<dbReference type="PROSITE" id="PS51880">
    <property type="entry name" value="TGS"/>
    <property type="match status" value="1"/>
</dbReference>
<keyword evidence="8" id="KW-0648">Protein biosynthesis</keyword>
<comment type="subcellular location">
    <subcellularLocation>
        <location evidence="1">Cytoplasm</location>
    </subcellularLocation>
</comment>
<dbReference type="InterPro" id="IPR033728">
    <property type="entry name" value="ThrRS_core"/>
</dbReference>
<dbReference type="InterPro" id="IPR004095">
    <property type="entry name" value="TGS"/>
</dbReference>
<dbReference type="GO" id="GO:0009507">
    <property type="term" value="C:chloroplast"/>
    <property type="evidence" value="ECO:0007669"/>
    <property type="project" value="TreeGrafter"/>
</dbReference>
<dbReference type="SUPFAM" id="SSF55681">
    <property type="entry name" value="Class II aaRS and biotin synthetases"/>
    <property type="match status" value="1"/>
</dbReference>
<evidence type="ECO:0000256" key="11">
    <source>
        <dbReference type="ARBA" id="ARBA00049515"/>
    </source>
</evidence>
<evidence type="ECO:0000313" key="15">
    <source>
        <dbReference type="EMBL" id="GIL59840.1"/>
    </source>
</evidence>
<dbReference type="InterPro" id="IPR002320">
    <property type="entry name" value="Thr-tRNA-ligase_IIa"/>
</dbReference>
<dbReference type="AlphaFoldDB" id="A0A8J4F4J4"/>
<dbReference type="PRINTS" id="PR01047">
    <property type="entry name" value="TRNASYNTHTHR"/>
</dbReference>
<evidence type="ECO:0000256" key="5">
    <source>
        <dbReference type="ARBA" id="ARBA00022598"/>
    </source>
</evidence>
<dbReference type="InterPro" id="IPR012947">
    <property type="entry name" value="tRNA_SAD"/>
</dbReference>
<keyword evidence="9" id="KW-0030">Aminoacyl-tRNA synthetase</keyword>
<protein>
    <recommendedName>
        <fullName evidence="3">threonine--tRNA ligase</fullName>
        <ecNumber evidence="3">6.1.1.3</ecNumber>
    </recommendedName>
    <alternativeName>
        <fullName evidence="10">Threonyl-tRNA synthetase</fullName>
    </alternativeName>
</protein>
<dbReference type="InterPro" id="IPR036621">
    <property type="entry name" value="Anticodon-bd_dom_sf"/>
</dbReference>
<dbReference type="PANTHER" id="PTHR11451:SF46">
    <property type="entry name" value="THREONINE--TRNA LIGASE"/>
    <property type="match status" value="1"/>
</dbReference>
<dbReference type="Proteomes" id="UP000747399">
    <property type="component" value="Unassembled WGS sequence"/>
</dbReference>
<dbReference type="Pfam" id="PF07973">
    <property type="entry name" value="tRNA_SAD"/>
    <property type="match status" value="1"/>
</dbReference>
<accession>A0A8J4F4J4</accession>
<evidence type="ECO:0000256" key="8">
    <source>
        <dbReference type="ARBA" id="ARBA00022917"/>
    </source>
</evidence>
<dbReference type="PROSITE" id="PS50862">
    <property type="entry name" value="AA_TRNA_LIGASE_II"/>
    <property type="match status" value="1"/>
</dbReference>
<dbReference type="Pfam" id="PF00587">
    <property type="entry name" value="tRNA-synt_2b"/>
    <property type="match status" value="1"/>
</dbReference>
<dbReference type="InterPro" id="IPR018163">
    <property type="entry name" value="Thr/Ala-tRNA-synth_IIc_edit"/>
</dbReference>
<dbReference type="CDD" id="cd00860">
    <property type="entry name" value="ThrRS_anticodon"/>
    <property type="match status" value="1"/>
</dbReference>
<keyword evidence="6" id="KW-0547">Nucleotide-binding</keyword>
<dbReference type="GO" id="GO:0006435">
    <property type="term" value="P:threonyl-tRNA aminoacylation"/>
    <property type="evidence" value="ECO:0007669"/>
    <property type="project" value="InterPro"/>
</dbReference>
<evidence type="ECO:0000256" key="1">
    <source>
        <dbReference type="ARBA" id="ARBA00004496"/>
    </source>
</evidence>
<dbReference type="FunFam" id="3.10.20.30:FF:000006">
    <property type="entry name" value="Threonine--tRNA ligase, cytoplasmic"/>
    <property type="match status" value="1"/>
</dbReference>
<dbReference type="FunFam" id="3.30.980.10:FF:000003">
    <property type="entry name" value="Threonine--tRNA ligase, cytoplasmic"/>
    <property type="match status" value="1"/>
</dbReference>
<evidence type="ECO:0000259" key="13">
    <source>
        <dbReference type="PROSITE" id="PS50862"/>
    </source>
</evidence>
<evidence type="ECO:0000256" key="6">
    <source>
        <dbReference type="ARBA" id="ARBA00022741"/>
    </source>
</evidence>
<organism evidence="15 16">
    <name type="scientific">Volvox africanus</name>
    <dbReference type="NCBI Taxonomy" id="51714"/>
    <lineage>
        <taxon>Eukaryota</taxon>
        <taxon>Viridiplantae</taxon>
        <taxon>Chlorophyta</taxon>
        <taxon>core chlorophytes</taxon>
        <taxon>Chlorophyceae</taxon>
        <taxon>CS clade</taxon>
        <taxon>Chlamydomonadales</taxon>
        <taxon>Volvocaceae</taxon>
        <taxon>Volvox</taxon>
    </lineage>
</organism>
<sequence length="758" mass="86401">MFARLTVFAINRQFQLRQFRGCSGKSILLQNYINTDLFPRNFKLFCNSISLMAEGATADMAALSVGPSPVAEKMPYYKKRVDVFEQFYARELAKLEAAKAANEQVKVIMPDGKERHAIKGVTSPMDIAKEISASLAKKVVVADVDGQPWDLLRPLEGDCALKLFSFDDAEGRDAFWHSSAHVLGQVLELEFGVDLTIGPALEEGFYYDCYMGDRTLSDAEKSRIEKRYEGAVKESQKFQRVVVSREEALSMFQENKFKIEIIQGLPENATITIYRVGPMVDLCSGPHLPSTSYLKAAAVTSMSRAFWRGDVKREPLQRVYGITFPEPKQLKEYQHRIEEAKKRDHRVLGVQQELFFFHPLSPGSCFFLPHGTRIYNTLMGFIREKYWQYEYEEVITPNIYNFDLWKTSGHADHYRENMFAFEIEKAEYGLKPMNCPGHCLMFANRTRSYRELPLRLADFGVLHRNEFSGALQGLTRVRRFQQDDAHIFCRPDQVMSEVQGFLKLLGEVYDVFGLDYTMALSTRPEGYLGDIELWNRAEEALTEALNSTGRGWVLNPGDGAFYGPKIDITVYDALRRKFQCATVQLDFQLPIRFGLEYASENGTLERPVIVHRAVLGSVERMFAILTEHFAGKWPFWLNPRQVMVVPISENSVQYAFDVRKELRTAGLHADVDSSDRKMQKKVREAQLAQYNYILVVGEAEKAAQTVNVRTRDNVVHGMFKLEDVRALMVQERDSRSKESTLSGKGQKPADGPAATEDA</sequence>
<evidence type="ECO:0000256" key="3">
    <source>
        <dbReference type="ARBA" id="ARBA00013163"/>
    </source>
</evidence>
<dbReference type="InterPro" id="IPR012675">
    <property type="entry name" value="Beta-grasp_dom_sf"/>
</dbReference>
<dbReference type="Pfam" id="PF02824">
    <property type="entry name" value="TGS"/>
    <property type="match status" value="1"/>
</dbReference>
<evidence type="ECO:0000256" key="9">
    <source>
        <dbReference type="ARBA" id="ARBA00023146"/>
    </source>
</evidence>
<dbReference type="CDD" id="cd01667">
    <property type="entry name" value="TGS_ThrRS"/>
    <property type="match status" value="1"/>
</dbReference>
<comment type="similarity">
    <text evidence="2">Belongs to the class-II aminoacyl-tRNA synthetase family.</text>
</comment>
<reference evidence="15" key="1">
    <citation type="journal article" date="2021" name="Proc. Natl. Acad. Sci. U.S.A.">
        <title>Three genomes in the algal genus Volvox reveal the fate of a haploid sex-determining region after a transition to homothallism.</title>
        <authorList>
            <person name="Yamamoto K."/>
            <person name="Hamaji T."/>
            <person name="Kawai-Toyooka H."/>
            <person name="Matsuzaki R."/>
            <person name="Takahashi F."/>
            <person name="Nishimura Y."/>
            <person name="Kawachi M."/>
            <person name="Noguchi H."/>
            <person name="Minakuchi Y."/>
            <person name="Umen J.G."/>
            <person name="Toyoda A."/>
            <person name="Nozaki H."/>
        </authorList>
    </citation>
    <scope>NUCLEOTIDE SEQUENCE</scope>
    <source>
        <strain evidence="15">NIES-3780</strain>
    </source>
</reference>
<dbReference type="InterPro" id="IPR047246">
    <property type="entry name" value="ThrRS_anticodon"/>
</dbReference>
<dbReference type="InterPro" id="IPR045864">
    <property type="entry name" value="aa-tRNA-synth_II/BPL/LPL"/>
</dbReference>
<dbReference type="FunFam" id="3.40.50.800:FF:000003">
    <property type="entry name" value="Threonine--tRNA ligase 2, cytoplasmic"/>
    <property type="match status" value="1"/>
</dbReference>
<comment type="catalytic activity">
    <reaction evidence="11">
        <text>tRNA(Thr) + L-threonine + ATP = L-threonyl-tRNA(Thr) + AMP + diphosphate + H(+)</text>
        <dbReference type="Rhea" id="RHEA:24624"/>
        <dbReference type="Rhea" id="RHEA-COMP:9670"/>
        <dbReference type="Rhea" id="RHEA-COMP:9704"/>
        <dbReference type="ChEBI" id="CHEBI:15378"/>
        <dbReference type="ChEBI" id="CHEBI:30616"/>
        <dbReference type="ChEBI" id="CHEBI:33019"/>
        <dbReference type="ChEBI" id="CHEBI:57926"/>
        <dbReference type="ChEBI" id="CHEBI:78442"/>
        <dbReference type="ChEBI" id="CHEBI:78534"/>
        <dbReference type="ChEBI" id="CHEBI:456215"/>
        <dbReference type="EC" id="6.1.1.3"/>
    </reaction>
</comment>
<dbReference type="InterPro" id="IPR002314">
    <property type="entry name" value="aa-tRNA-synt_IIb"/>
</dbReference>